<dbReference type="SUPFAM" id="SSF57535">
    <property type="entry name" value="Complement control module/SCR domain"/>
    <property type="match status" value="1"/>
</dbReference>
<dbReference type="Gene3D" id="2.10.70.10">
    <property type="entry name" value="Complement Module, domain 1"/>
    <property type="match status" value="1"/>
</dbReference>
<dbReference type="Pfam" id="PF00084">
    <property type="entry name" value="Sushi"/>
    <property type="match status" value="1"/>
</dbReference>
<keyword evidence="2" id="KW-0768">Sushi</keyword>
<dbReference type="SMART" id="SM00032">
    <property type="entry name" value="CCP"/>
    <property type="match status" value="1"/>
</dbReference>
<comment type="caution">
    <text evidence="5">The sequence shown here is derived from an EMBL/GenBank/DDBJ whole genome shotgun (WGS) entry which is preliminary data.</text>
</comment>
<comment type="caution">
    <text evidence="2">Lacks conserved residue(s) required for the propagation of feature annotation.</text>
</comment>
<evidence type="ECO:0000256" key="1">
    <source>
        <dbReference type="ARBA" id="ARBA00023157"/>
    </source>
</evidence>
<proteinExistence type="predicted"/>
<keyword evidence="6" id="KW-1185">Reference proteome</keyword>
<accession>A0A9Q0E150</accession>
<feature type="region of interest" description="Disordered" evidence="3">
    <location>
        <begin position="84"/>
        <end position="120"/>
    </location>
</feature>
<dbReference type="PROSITE" id="PS50923">
    <property type="entry name" value="SUSHI"/>
    <property type="match status" value="1"/>
</dbReference>
<dbReference type="OrthoDB" id="10051774at2759"/>
<evidence type="ECO:0000256" key="2">
    <source>
        <dbReference type="PROSITE-ProRule" id="PRU00302"/>
    </source>
</evidence>
<sequence>MYSFTVVTVQAVKCPPITVGDDVQVTGDSSQTSYMSVLQFGCRTNLLVLYGPSYIRCEADGNWNAQPPRCDVVKCKAPMIHNGKVDNNEYAEGDGDEVDMVPGPSESPVTGAAQCNCDTQ</sequence>
<dbReference type="CDD" id="cd00033">
    <property type="entry name" value="CCP"/>
    <property type="match status" value="1"/>
</dbReference>
<evidence type="ECO:0000256" key="3">
    <source>
        <dbReference type="SAM" id="MobiDB-lite"/>
    </source>
</evidence>
<feature type="domain" description="Sushi" evidence="4">
    <location>
        <begin position="12"/>
        <end position="72"/>
    </location>
</feature>
<evidence type="ECO:0000259" key="4">
    <source>
        <dbReference type="PROSITE" id="PS50923"/>
    </source>
</evidence>
<dbReference type="EMBL" id="JANIIK010000048">
    <property type="protein sequence ID" value="KAJ3599194.1"/>
    <property type="molecule type" value="Genomic_DNA"/>
</dbReference>
<gene>
    <name evidence="5" type="ORF">NHX12_033157</name>
</gene>
<evidence type="ECO:0000313" key="5">
    <source>
        <dbReference type="EMBL" id="KAJ3599194.1"/>
    </source>
</evidence>
<name>A0A9Q0E150_9TELE</name>
<dbReference type="InterPro" id="IPR000436">
    <property type="entry name" value="Sushi_SCR_CCP_dom"/>
</dbReference>
<feature type="disulfide bond" evidence="2">
    <location>
        <begin position="14"/>
        <end position="57"/>
    </location>
</feature>
<dbReference type="AlphaFoldDB" id="A0A9Q0E150"/>
<keyword evidence="1 2" id="KW-1015">Disulfide bond</keyword>
<organism evidence="5 6">
    <name type="scientific">Muraenolepis orangiensis</name>
    <name type="common">Patagonian moray cod</name>
    <dbReference type="NCBI Taxonomy" id="630683"/>
    <lineage>
        <taxon>Eukaryota</taxon>
        <taxon>Metazoa</taxon>
        <taxon>Chordata</taxon>
        <taxon>Craniata</taxon>
        <taxon>Vertebrata</taxon>
        <taxon>Euteleostomi</taxon>
        <taxon>Actinopterygii</taxon>
        <taxon>Neopterygii</taxon>
        <taxon>Teleostei</taxon>
        <taxon>Neoteleostei</taxon>
        <taxon>Acanthomorphata</taxon>
        <taxon>Zeiogadaria</taxon>
        <taxon>Gadariae</taxon>
        <taxon>Gadiformes</taxon>
        <taxon>Muraenolepidoidei</taxon>
        <taxon>Muraenolepididae</taxon>
        <taxon>Muraenolepis</taxon>
    </lineage>
</organism>
<dbReference type="InterPro" id="IPR035976">
    <property type="entry name" value="Sushi/SCR/CCP_sf"/>
</dbReference>
<reference evidence="5" key="1">
    <citation type="submission" date="2022-07" db="EMBL/GenBank/DDBJ databases">
        <title>Chromosome-level genome of Muraenolepis orangiensis.</title>
        <authorList>
            <person name="Kim J."/>
        </authorList>
    </citation>
    <scope>NUCLEOTIDE SEQUENCE</scope>
    <source>
        <strain evidence="5">KU_S4_2022</strain>
        <tissue evidence="5">Muscle</tissue>
    </source>
</reference>
<feature type="compositionally biased region" description="Acidic residues" evidence="3">
    <location>
        <begin position="89"/>
        <end position="99"/>
    </location>
</feature>
<dbReference type="Proteomes" id="UP001148018">
    <property type="component" value="Unassembled WGS sequence"/>
</dbReference>
<protein>
    <recommendedName>
        <fullName evidence="4">Sushi domain-containing protein</fullName>
    </recommendedName>
</protein>
<evidence type="ECO:0000313" key="6">
    <source>
        <dbReference type="Proteomes" id="UP001148018"/>
    </source>
</evidence>